<proteinExistence type="predicted"/>
<gene>
    <name evidence="2" type="ORF">IAC59_05130</name>
</gene>
<protein>
    <submittedName>
        <fullName evidence="2">TIM barrel protein</fullName>
    </submittedName>
</protein>
<dbReference type="InterPro" id="IPR036237">
    <property type="entry name" value="Xyl_isomerase-like_sf"/>
</dbReference>
<dbReference type="PANTHER" id="PTHR12110">
    <property type="entry name" value="HYDROXYPYRUVATE ISOMERASE"/>
    <property type="match status" value="1"/>
</dbReference>
<reference evidence="2" key="1">
    <citation type="submission" date="2020-10" db="EMBL/GenBank/DDBJ databases">
        <authorList>
            <person name="Gilroy R."/>
        </authorList>
    </citation>
    <scope>NUCLEOTIDE SEQUENCE</scope>
    <source>
        <strain evidence="2">ChiSxjej2B14-8506</strain>
    </source>
</reference>
<comment type="caution">
    <text evidence="2">The sequence shown here is derived from an EMBL/GenBank/DDBJ whole genome shotgun (WGS) entry which is preliminary data.</text>
</comment>
<dbReference type="PANTHER" id="PTHR12110:SF53">
    <property type="entry name" value="BLR5974 PROTEIN"/>
    <property type="match status" value="1"/>
</dbReference>
<organism evidence="2 3">
    <name type="scientific">Candidatus Fimadaptatus faecigallinarum</name>
    <dbReference type="NCBI Taxonomy" id="2840814"/>
    <lineage>
        <taxon>Bacteria</taxon>
        <taxon>Bacillati</taxon>
        <taxon>Bacillota</taxon>
        <taxon>Clostridia</taxon>
        <taxon>Eubacteriales</taxon>
        <taxon>Candidatus Fimadaptatus</taxon>
    </lineage>
</organism>
<dbReference type="Gene3D" id="3.20.20.150">
    <property type="entry name" value="Divalent-metal-dependent TIM barrel enzymes"/>
    <property type="match status" value="1"/>
</dbReference>
<evidence type="ECO:0000259" key="1">
    <source>
        <dbReference type="Pfam" id="PF01261"/>
    </source>
</evidence>
<accession>A0A9D1LRE6</accession>
<evidence type="ECO:0000313" key="2">
    <source>
        <dbReference type="EMBL" id="HIU46622.1"/>
    </source>
</evidence>
<dbReference type="Proteomes" id="UP000824123">
    <property type="component" value="Unassembled WGS sequence"/>
</dbReference>
<evidence type="ECO:0000313" key="3">
    <source>
        <dbReference type="Proteomes" id="UP000824123"/>
    </source>
</evidence>
<dbReference type="AlphaFoldDB" id="A0A9D1LRE6"/>
<dbReference type="Pfam" id="PF01261">
    <property type="entry name" value="AP_endonuc_2"/>
    <property type="match status" value="1"/>
</dbReference>
<feature type="domain" description="Xylose isomerase-like TIM barrel" evidence="1">
    <location>
        <begin position="25"/>
        <end position="259"/>
    </location>
</feature>
<dbReference type="InterPro" id="IPR050312">
    <property type="entry name" value="IolE/XylAMocC-like"/>
</dbReference>
<dbReference type="SUPFAM" id="SSF51658">
    <property type="entry name" value="Xylose isomerase-like"/>
    <property type="match status" value="1"/>
</dbReference>
<dbReference type="EMBL" id="DVNK01000034">
    <property type="protein sequence ID" value="HIU46622.1"/>
    <property type="molecule type" value="Genomic_DNA"/>
</dbReference>
<reference evidence="2" key="2">
    <citation type="journal article" date="2021" name="PeerJ">
        <title>Extensive microbial diversity within the chicken gut microbiome revealed by metagenomics and culture.</title>
        <authorList>
            <person name="Gilroy R."/>
            <person name="Ravi A."/>
            <person name="Getino M."/>
            <person name="Pursley I."/>
            <person name="Horton D.L."/>
            <person name="Alikhan N.F."/>
            <person name="Baker D."/>
            <person name="Gharbi K."/>
            <person name="Hall N."/>
            <person name="Watson M."/>
            <person name="Adriaenssens E.M."/>
            <person name="Foster-Nyarko E."/>
            <person name="Jarju S."/>
            <person name="Secka A."/>
            <person name="Antonio M."/>
            <person name="Oren A."/>
            <person name="Chaudhuri R.R."/>
            <person name="La Ragione R."/>
            <person name="Hildebrand F."/>
            <person name="Pallen M.J."/>
        </authorList>
    </citation>
    <scope>NUCLEOTIDE SEQUENCE</scope>
    <source>
        <strain evidence="2">ChiSxjej2B14-8506</strain>
    </source>
</reference>
<sequence>MKICVSSYSFTRYIASGKLTQLTVLDKAKELGFDGIEYATDKPTIEPYVAQIAQRSRELDLPIACYLTGADFVNRDFEAEVARVCEEVDIAAALGAPLMRHDTTWSFPAGATFEDILPIISEGCRRVTEYAKTKGIRTLVENHGTLVQDSARVVALYRAVGNPNFSLLADMGNFMCADENSAVAMGNVLPYAAHIHAKDFIFKSGDGEAPGEGFFCTRAGNYLRGTIIGHGVVPVRQCVRLIKRAGYNGWLSLEFEGMEDCIDGCRIGLANLRRICEEAGL</sequence>
<dbReference type="InterPro" id="IPR013022">
    <property type="entry name" value="Xyl_isomerase-like_TIM-brl"/>
</dbReference>
<name>A0A9D1LRE6_9FIRM</name>